<dbReference type="AlphaFoldDB" id="A0A8V5GWC0"/>
<sequence length="73" mass="7978">VIMLGLVNFSGLPVGTYPPFTNIHPPPIPVNPTNIRICKCLIYSFSACLVLLLQFMTMPPILLCDMLLGFAVS</sequence>
<reference evidence="1" key="3">
    <citation type="submission" date="2025-09" db="UniProtKB">
        <authorList>
            <consortium name="Ensembl"/>
        </authorList>
    </citation>
    <scope>IDENTIFICATION</scope>
</reference>
<name>A0A8V5GWC0_MELUD</name>
<evidence type="ECO:0000313" key="1">
    <source>
        <dbReference type="Ensembl" id="ENSMUNP00000030840.1"/>
    </source>
</evidence>
<accession>A0A8V5GWC0</accession>
<reference evidence="1" key="2">
    <citation type="submission" date="2025-08" db="UniProtKB">
        <authorList>
            <consortium name="Ensembl"/>
        </authorList>
    </citation>
    <scope>IDENTIFICATION</scope>
</reference>
<reference evidence="1" key="1">
    <citation type="submission" date="2020-03" db="EMBL/GenBank/DDBJ databases">
        <title>Melopsittacus undulatus (budgerigar) genome, bMelUnd1, maternal haplotype with Z.</title>
        <authorList>
            <person name="Gedman G."/>
            <person name="Mountcastle J."/>
            <person name="Haase B."/>
            <person name="Formenti G."/>
            <person name="Wright T."/>
            <person name="Apodaca J."/>
            <person name="Pelan S."/>
            <person name="Chow W."/>
            <person name="Rhie A."/>
            <person name="Howe K."/>
            <person name="Fedrigo O."/>
            <person name="Jarvis E.D."/>
        </authorList>
    </citation>
    <scope>NUCLEOTIDE SEQUENCE [LARGE SCALE GENOMIC DNA]</scope>
</reference>
<protein>
    <submittedName>
        <fullName evidence="1">Uncharacterized protein</fullName>
    </submittedName>
</protein>
<dbReference type="Proteomes" id="UP000694405">
    <property type="component" value="Unassembled WGS sequence"/>
</dbReference>
<organism evidence="1 2">
    <name type="scientific">Melopsittacus undulatus</name>
    <name type="common">Budgerigar</name>
    <name type="synonym">Psittacus undulatus</name>
    <dbReference type="NCBI Taxonomy" id="13146"/>
    <lineage>
        <taxon>Eukaryota</taxon>
        <taxon>Metazoa</taxon>
        <taxon>Chordata</taxon>
        <taxon>Craniata</taxon>
        <taxon>Vertebrata</taxon>
        <taxon>Euteleostomi</taxon>
        <taxon>Archelosauria</taxon>
        <taxon>Archosauria</taxon>
        <taxon>Dinosauria</taxon>
        <taxon>Saurischia</taxon>
        <taxon>Theropoda</taxon>
        <taxon>Coelurosauria</taxon>
        <taxon>Aves</taxon>
        <taxon>Neognathae</taxon>
        <taxon>Neoaves</taxon>
        <taxon>Telluraves</taxon>
        <taxon>Australaves</taxon>
        <taxon>Psittaciformes</taxon>
        <taxon>Psittaculidae</taxon>
        <taxon>Melopsittacus</taxon>
    </lineage>
</organism>
<proteinExistence type="predicted"/>
<dbReference type="Ensembl" id="ENSMUNT00000028460.1">
    <property type="protein sequence ID" value="ENSMUNP00000030840.1"/>
    <property type="gene ID" value="ENSMUNG00000019588.1"/>
</dbReference>
<keyword evidence="2" id="KW-1185">Reference proteome</keyword>
<evidence type="ECO:0000313" key="2">
    <source>
        <dbReference type="Proteomes" id="UP000694405"/>
    </source>
</evidence>